<name>A0ABR3M9I7_9TELE</name>
<dbReference type="Proteomes" id="UP001558613">
    <property type="component" value="Unassembled WGS sequence"/>
</dbReference>
<accession>A0ABR3M9I7</accession>
<keyword evidence="2" id="KW-1185">Reference proteome</keyword>
<proteinExistence type="predicted"/>
<dbReference type="EMBL" id="JAYMGO010000014">
    <property type="protein sequence ID" value="KAL1261752.1"/>
    <property type="molecule type" value="Genomic_DNA"/>
</dbReference>
<evidence type="ECO:0000313" key="1">
    <source>
        <dbReference type="EMBL" id="KAL1261752.1"/>
    </source>
</evidence>
<protein>
    <submittedName>
        <fullName evidence="1">Uncharacterized protein</fullName>
    </submittedName>
</protein>
<gene>
    <name evidence="1" type="ORF">QQF64_007017</name>
</gene>
<organism evidence="1 2">
    <name type="scientific">Cirrhinus molitorella</name>
    <name type="common">mud carp</name>
    <dbReference type="NCBI Taxonomy" id="172907"/>
    <lineage>
        <taxon>Eukaryota</taxon>
        <taxon>Metazoa</taxon>
        <taxon>Chordata</taxon>
        <taxon>Craniata</taxon>
        <taxon>Vertebrata</taxon>
        <taxon>Euteleostomi</taxon>
        <taxon>Actinopterygii</taxon>
        <taxon>Neopterygii</taxon>
        <taxon>Teleostei</taxon>
        <taxon>Ostariophysi</taxon>
        <taxon>Cypriniformes</taxon>
        <taxon>Cyprinidae</taxon>
        <taxon>Labeoninae</taxon>
        <taxon>Labeonini</taxon>
        <taxon>Cirrhinus</taxon>
    </lineage>
</organism>
<sequence>MEQKCNRKVMGEELFSFTCNGFSKKPIELRIRVLDEYMRSNRIKHEPLCHSVFGWATLHDPVGRRLIRATAASGEDECVSHGSSRVHDEEIISCQ</sequence>
<evidence type="ECO:0000313" key="2">
    <source>
        <dbReference type="Proteomes" id="UP001558613"/>
    </source>
</evidence>
<comment type="caution">
    <text evidence="1">The sequence shown here is derived from an EMBL/GenBank/DDBJ whole genome shotgun (WGS) entry which is preliminary data.</text>
</comment>
<reference evidence="1 2" key="1">
    <citation type="submission" date="2023-09" db="EMBL/GenBank/DDBJ databases">
        <authorList>
            <person name="Wang M."/>
        </authorList>
    </citation>
    <scope>NUCLEOTIDE SEQUENCE [LARGE SCALE GENOMIC DNA]</scope>
    <source>
        <strain evidence="1">GT-2023</strain>
        <tissue evidence="1">Liver</tissue>
    </source>
</reference>